<keyword evidence="2" id="KW-0175">Coiled coil</keyword>
<reference evidence="5" key="1">
    <citation type="submission" date="2023-06" db="EMBL/GenBank/DDBJ databases">
        <authorList>
            <person name="Delattre M."/>
        </authorList>
    </citation>
    <scope>NUCLEOTIDE SEQUENCE</scope>
    <source>
        <strain evidence="5">AF72</strain>
    </source>
</reference>
<evidence type="ECO:0000256" key="2">
    <source>
        <dbReference type="SAM" id="Coils"/>
    </source>
</evidence>
<evidence type="ECO:0000256" key="1">
    <source>
        <dbReference type="ARBA" id="ARBA00038349"/>
    </source>
</evidence>
<feature type="domain" description="Protein kinase" evidence="4">
    <location>
        <begin position="1"/>
        <end position="227"/>
    </location>
</feature>
<dbReference type="InterPro" id="IPR000719">
    <property type="entry name" value="Prot_kinase_dom"/>
</dbReference>
<accession>A0AA36G9F6</accession>
<protein>
    <recommendedName>
        <fullName evidence="4">Protein kinase domain-containing protein</fullName>
    </recommendedName>
</protein>
<dbReference type="SUPFAM" id="SSF56112">
    <property type="entry name" value="Protein kinase-like (PK-like)"/>
    <property type="match status" value="1"/>
</dbReference>
<dbReference type="Proteomes" id="UP001177023">
    <property type="component" value="Unassembled WGS sequence"/>
</dbReference>
<feature type="non-terminal residue" evidence="5">
    <location>
        <position position="1"/>
    </location>
</feature>
<feature type="coiled-coil region" evidence="2">
    <location>
        <begin position="533"/>
        <end position="560"/>
    </location>
</feature>
<name>A0AA36G9F6_9BILA</name>
<dbReference type="GO" id="GO:0005524">
    <property type="term" value="F:ATP binding"/>
    <property type="evidence" value="ECO:0007669"/>
    <property type="project" value="InterPro"/>
</dbReference>
<dbReference type="InterPro" id="IPR011009">
    <property type="entry name" value="Kinase-like_dom_sf"/>
</dbReference>
<organism evidence="5 6">
    <name type="scientific">Mesorhabditis spiculigera</name>
    <dbReference type="NCBI Taxonomy" id="96644"/>
    <lineage>
        <taxon>Eukaryota</taxon>
        <taxon>Metazoa</taxon>
        <taxon>Ecdysozoa</taxon>
        <taxon>Nematoda</taxon>
        <taxon>Chromadorea</taxon>
        <taxon>Rhabditida</taxon>
        <taxon>Rhabditina</taxon>
        <taxon>Rhabditomorpha</taxon>
        <taxon>Rhabditoidea</taxon>
        <taxon>Rhabditidae</taxon>
        <taxon>Mesorhabditinae</taxon>
        <taxon>Mesorhabditis</taxon>
    </lineage>
</organism>
<keyword evidence="6" id="KW-1185">Reference proteome</keyword>
<feature type="region of interest" description="Disordered" evidence="3">
    <location>
        <begin position="439"/>
        <end position="502"/>
    </location>
</feature>
<feature type="compositionally biased region" description="Acidic residues" evidence="3">
    <location>
        <begin position="451"/>
        <end position="473"/>
    </location>
</feature>
<dbReference type="PANTHER" id="PTHR12984">
    <property type="entry name" value="SCY1-RELATED S/T PROTEIN KINASE-LIKE"/>
    <property type="match status" value="1"/>
</dbReference>
<gene>
    <name evidence="5" type="ORF">MSPICULIGERA_LOCUS21049</name>
</gene>
<evidence type="ECO:0000259" key="4">
    <source>
        <dbReference type="PROSITE" id="PS50011"/>
    </source>
</evidence>
<sequence>MGASESSERSIEREEIRVPNSCFERVERITRNRDGKLLTGLLFESSPAYANECRTAIQHLKRLRHPDILKLLSQKDLREGSFLTEYAEPISEHLKKLGSSQVQNGLFSLANALNFLHESARISHNNICTSSIFIRPNGSFALAGFEYALDINDPVKPRQRLQNEAFLGVQKEEDGSGRDAYLFGQLIKELSQHCELPEGLIELADGLCRKYPEERLSLKEVLVHPALKSDLPLIMDKLINFSLLDEEARVEFVRSLPDRLADLDPTSAGCLLSKPLLSRPVMFCKETHEGLYPRLLLPQDDSNDGILPLTVFQKYTVPEILYIWKVRDIGVRLPLITFLPLYINALQRSDLEKMIIPELHAGVDDVHPEIVASSYEGLAHCVRILGPTTVTGMRPKKIFRDGQLGTQKAVNGWTATATSIIPPEIPTAQNSVFHSPAAASTSAVSSASEEISNEESEEWNEEWGEEEAVDTENTDSTPIAENSYSTPVGTIGPPSRETSTSSHKPIIPVIVDVKEITLRTEEDDFFADMAPKIKTGESLIDKLIREADELEKTSKAEKINTPPEKGIPQTKSALFQLAADNNIEDIEGDVWEAEIAIED</sequence>
<dbReference type="InterPro" id="IPR051177">
    <property type="entry name" value="CIK-Related_Protein"/>
</dbReference>
<dbReference type="AlphaFoldDB" id="A0AA36G9F6"/>
<evidence type="ECO:0000256" key="3">
    <source>
        <dbReference type="SAM" id="MobiDB-lite"/>
    </source>
</evidence>
<dbReference type="InterPro" id="IPR011989">
    <property type="entry name" value="ARM-like"/>
</dbReference>
<comment type="caution">
    <text evidence="5">The sequence shown here is derived from an EMBL/GenBank/DDBJ whole genome shotgun (WGS) entry which is preliminary data.</text>
</comment>
<evidence type="ECO:0000313" key="5">
    <source>
        <dbReference type="EMBL" id="CAJ0582919.1"/>
    </source>
</evidence>
<feature type="compositionally biased region" description="Polar residues" evidence="3">
    <location>
        <begin position="474"/>
        <end position="488"/>
    </location>
</feature>
<comment type="similarity">
    <text evidence="1">Belongs to the protein kinase superfamily.</text>
</comment>
<dbReference type="PROSITE" id="PS50011">
    <property type="entry name" value="PROTEIN_KINASE_DOM"/>
    <property type="match status" value="1"/>
</dbReference>
<dbReference type="GO" id="GO:0004672">
    <property type="term" value="F:protein kinase activity"/>
    <property type="evidence" value="ECO:0007669"/>
    <property type="project" value="InterPro"/>
</dbReference>
<evidence type="ECO:0000313" key="6">
    <source>
        <dbReference type="Proteomes" id="UP001177023"/>
    </source>
</evidence>
<dbReference type="Gene3D" id="1.25.10.10">
    <property type="entry name" value="Leucine-rich Repeat Variant"/>
    <property type="match status" value="1"/>
</dbReference>
<dbReference type="Gene3D" id="1.10.510.10">
    <property type="entry name" value="Transferase(Phosphotransferase) domain 1"/>
    <property type="match status" value="1"/>
</dbReference>
<proteinExistence type="inferred from homology"/>
<dbReference type="EMBL" id="CATQJA010002665">
    <property type="protein sequence ID" value="CAJ0582919.1"/>
    <property type="molecule type" value="Genomic_DNA"/>
</dbReference>
<dbReference type="PANTHER" id="PTHR12984:SF15">
    <property type="entry name" value="PROTEIN-ASSOCIATING WITH THE CARBOXYL-TERMINAL DOMAIN OF EZRIN"/>
    <property type="match status" value="1"/>
</dbReference>
<feature type="compositionally biased region" description="Low complexity" evidence="3">
    <location>
        <begin position="439"/>
        <end position="450"/>
    </location>
</feature>